<dbReference type="Gene3D" id="1.20.5.1930">
    <property type="match status" value="1"/>
</dbReference>
<dbReference type="EMBL" id="JBHSGG010000007">
    <property type="protein sequence ID" value="MFC4727289.1"/>
    <property type="molecule type" value="Genomic_DNA"/>
</dbReference>
<dbReference type="Proteomes" id="UP001595892">
    <property type="component" value="Unassembled WGS sequence"/>
</dbReference>
<organism evidence="2 3">
    <name type="scientific">Coralloluteibacterium thermophilum</name>
    <dbReference type="NCBI Taxonomy" id="2707049"/>
    <lineage>
        <taxon>Bacteria</taxon>
        <taxon>Pseudomonadati</taxon>
        <taxon>Pseudomonadota</taxon>
        <taxon>Gammaproteobacteria</taxon>
        <taxon>Lysobacterales</taxon>
        <taxon>Lysobacteraceae</taxon>
        <taxon>Coralloluteibacterium</taxon>
    </lineage>
</organism>
<keyword evidence="2" id="KW-0808">Transferase</keyword>
<feature type="domain" description="Signal transduction histidine kinase subgroup 3 dimerisation and phosphoacceptor" evidence="1">
    <location>
        <begin position="14"/>
        <end position="74"/>
    </location>
</feature>
<sequence length="80" mass="8315">MPTTDPRLAPLLEERAAVSRALHDDIGQALTAAVLELQFSGTGPVDAETRDAVVAELKAAIARLRDISLRLAKPPGATGG</sequence>
<accession>A0ABV9NIA7</accession>
<dbReference type="InterPro" id="IPR011712">
    <property type="entry name" value="Sig_transdc_His_kin_sub3_dim/P"/>
</dbReference>
<dbReference type="RefSeq" id="WP_377003311.1">
    <property type="nucleotide sequence ID" value="NZ_JBHSGG010000007.1"/>
</dbReference>
<comment type="caution">
    <text evidence="2">The sequence shown here is derived from an EMBL/GenBank/DDBJ whole genome shotgun (WGS) entry which is preliminary data.</text>
</comment>
<evidence type="ECO:0000259" key="1">
    <source>
        <dbReference type="Pfam" id="PF07730"/>
    </source>
</evidence>
<keyword evidence="2" id="KW-0418">Kinase</keyword>
<dbReference type="Pfam" id="PF07730">
    <property type="entry name" value="HisKA_3"/>
    <property type="match status" value="1"/>
</dbReference>
<dbReference type="GO" id="GO:0016301">
    <property type="term" value="F:kinase activity"/>
    <property type="evidence" value="ECO:0007669"/>
    <property type="project" value="UniProtKB-KW"/>
</dbReference>
<protein>
    <submittedName>
        <fullName evidence="2">Histidine kinase</fullName>
    </submittedName>
</protein>
<name>A0ABV9NIA7_9GAMM</name>
<evidence type="ECO:0000313" key="3">
    <source>
        <dbReference type="Proteomes" id="UP001595892"/>
    </source>
</evidence>
<proteinExistence type="predicted"/>
<reference evidence="3" key="1">
    <citation type="journal article" date="2019" name="Int. J. Syst. Evol. Microbiol.">
        <title>The Global Catalogue of Microorganisms (GCM) 10K type strain sequencing project: providing services to taxonomists for standard genome sequencing and annotation.</title>
        <authorList>
            <consortium name="The Broad Institute Genomics Platform"/>
            <consortium name="The Broad Institute Genome Sequencing Center for Infectious Disease"/>
            <person name="Wu L."/>
            <person name="Ma J."/>
        </authorList>
    </citation>
    <scope>NUCLEOTIDE SEQUENCE [LARGE SCALE GENOMIC DNA]</scope>
    <source>
        <strain evidence="3">CGMCC 1.13574</strain>
    </source>
</reference>
<keyword evidence="3" id="KW-1185">Reference proteome</keyword>
<evidence type="ECO:0000313" key="2">
    <source>
        <dbReference type="EMBL" id="MFC4727289.1"/>
    </source>
</evidence>
<gene>
    <name evidence="2" type="ORF">ACFO3Q_03785</name>
</gene>